<dbReference type="AlphaFoldDB" id="A0A1M6KX27"/>
<evidence type="ECO:0000256" key="1">
    <source>
        <dbReference type="SAM" id="Phobius"/>
    </source>
</evidence>
<keyword evidence="3" id="KW-1185">Reference proteome</keyword>
<organism evidence="2 3">
    <name type="scientific">Arenibacter nanhaiticus</name>
    <dbReference type="NCBI Taxonomy" id="558155"/>
    <lineage>
        <taxon>Bacteria</taxon>
        <taxon>Pseudomonadati</taxon>
        <taxon>Bacteroidota</taxon>
        <taxon>Flavobacteriia</taxon>
        <taxon>Flavobacteriales</taxon>
        <taxon>Flavobacteriaceae</taxon>
        <taxon>Arenibacter</taxon>
    </lineage>
</organism>
<dbReference type="Pfam" id="PF14903">
    <property type="entry name" value="WG_beta_rep"/>
    <property type="match status" value="2"/>
</dbReference>
<dbReference type="PANTHER" id="PTHR37841:SF1">
    <property type="entry name" value="DUF3298 DOMAIN-CONTAINING PROTEIN"/>
    <property type="match status" value="1"/>
</dbReference>
<sequence length="271" mass="31063">MITLAVILNLIVSLWIIPEYLGRKRKIGFNWSLVACLFLSPIIGIIITLNSPLLDEFKEKIIINSDNDKKSSLSENNPKSVLEKLLKNDLLTKEEYDNKINILGEIKFYNLIQNSEEFANLKELLDKDLLTKEEYFNKVELLKTKMKSKVNSKNLLEDGFRISSEFIDGLAVVVDDDLNYGFVNEEGEIIIDTKYEFADVFNEDLALVRSDRLFGYIDRNGDNIIAFQYNLAEPFNNGIAKVAIDNEFFNIDKKGNKVSEYTNNSNHSIPL</sequence>
<evidence type="ECO:0000313" key="3">
    <source>
        <dbReference type="Proteomes" id="UP000184231"/>
    </source>
</evidence>
<dbReference type="OrthoDB" id="623514at2"/>
<reference evidence="2 3" key="1">
    <citation type="submission" date="2016-11" db="EMBL/GenBank/DDBJ databases">
        <authorList>
            <person name="Jaros S."/>
            <person name="Januszkiewicz K."/>
            <person name="Wedrychowicz H."/>
        </authorList>
    </citation>
    <scope>NUCLEOTIDE SEQUENCE [LARGE SCALE GENOMIC DNA]</scope>
    <source>
        <strain evidence="2 3">CGMCC 1.8863</strain>
    </source>
</reference>
<keyword evidence="1" id="KW-0812">Transmembrane</keyword>
<feature type="transmembrane region" description="Helical" evidence="1">
    <location>
        <begin position="29"/>
        <end position="49"/>
    </location>
</feature>
<keyword evidence="1" id="KW-0472">Membrane</keyword>
<dbReference type="PANTHER" id="PTHR37841">
    <property type="entry name" value="GLR2918 PROTEIN"/>
    <property type="match status" value="1"/>
</dbReference>
<feature type="transmembrane region" description="Helical" evidence="1">
    <location>
        <begin position="6"/>
        <end position="22"/>
    </location>
</feature>
<accession>A0A1M6KX27</accession>
<dbReference type="EMBL" id="FQYX01000028">
    <property type="protein sequence ID" value="SHJ63518.1"/>
    <property type="molecule type" value="Genomic_DNA"/>
</dbReference>
<name>A0A1M6KX27_9FLAO</name>
<dbReference type="Proteomes" id="UP000184231">
    <property type="component" value="Unassembled WGS sequence"/>
</dbReference>
<proteinExistence type="predicted"/>
<keyword evidence="1" id="KW-1133">Transmembrane helix</keyword>
<dbReference type="RefSeq" id="WP_072765481.1">
    <property type="nucleotide sequence ID" value="NZ_FQYX01000028.1"/>
</dbReference>
<protein>
    <submittedName>
        <fullName evidence="2">WG containing repeat-containing protein</fullName>
    </submittedName>
</protein>
<evidence type="ECO:0000313" key="2">
    <source>
        <dbReference type="EMBL" id="SHJ63518.1"/>
    </source>
</evidence>
<dbReference type="STRING" id="558155.SAMN04487911_12831"/>
<dbReference type="InterPro" id="IPR032774">
    <property type="entry name" value="WG_beta_rep"/>
</dbReference>
<gene>
    <name evidence="2" type="ORF">SAMN04487911_12831</name>
</gene>